<feature type="domain" description="DUF7791" evidence="3">
    <location>
        <begin position="414"/>
        <end position="560"/>
    </location>
</feature>
<dbReference type="PANTHER" id="PTHR10039:SF5">
    <property type="entry name" value="NACHT DOMAIN-CONTAINING PROTEIN"/>
    <property type="match status" value="1"/>
</dbReference>
<gene>
    <name evidence="4" type="ORF">PAC_15305</name>
</gene>
<evidence type="ECO:0000313" key="5">
    <source>
        <dbReference type="Proteomes" id="UP000184330"/>
    </source>
</evidence>
<name>A0A1L7XK17_9HELO</name>
<dbReference type="Proteomes" id="UP000184330">
    <property type="component" value="Unassembled WGS sequence"/>
</dbReference>
<evidence type="ECO:0000313" key="4">
    <source>
        <dbReference type="EMBL" id="CZR65405.1"/>
    </source>
</evidence>
<evidence type="ECO:0008006" key="6">
    <source>
        <dbReference type="Google" id="ProtNLM"/>
    </source>
</evidence>
<organism evidence="4 5">
    <name type="scientific">Phialocephala subalpina</name>
    <dbReference type="NCBI Taxonomy" id="576137"/>
    <lineage>
        <taxon>Eukaryota</taxon>
        <taxon>Fungi</taxon>
        <taxon>Dikarya</taxon>
        <taxon>Ascomycota</taxon>
        <taxon>Pezizomycotina</taxon>
        <taxon>Leotiomycetes</taxon>
        <taxon>Helotiales</taxon>
        <taxon>Mollisiaceae</taxon>
        <taxon>Phialocephala</taxon>
        <taxon>Phialocephala fortinii species complex</taxon>
    </lineage>
</organism>
<protein>
    <recommendedName>
        <fullName evidence="6">NACHT domain-containing protein</fullName>
    </recommendedName>
</protein>
<proteinExistence type="predicted"/>
<dbReference type="OrthoDB" id="443402at2759"/>
<dbReference type="InterPro" id="IPR056884">
    <property type="entry name" value="NPHP3-like_N"/>
</dbReference>
<sequence length="670" mass="76476">MGDTHGEVRALREQITSLAFCLARVDATIGEEHRQLRDAILKSKNRLEVDSSETDHITASVEMLGVFQSDEDYLRKEVNTTLLQDLSYSTLPSRYEAVPEAYPDTFEWAFQDSKEEQVSWSNLSDWLRTGNGVYWIHRKAGSGKSTLTKHILEDAHTRQYLTAWAENTEPVSGIQGTLPLCIASFFFWNSGSIEQKSQTGLLRGLLHQILSKIPELIPMAFPVQYAQAYSQSVSKDQNASAVRWSLRQLMTAFKHIIEQKSIPFNLCLIIDGLDEFDGDHEEMALLFKILAQAPNVKICLSSRPWQVFKGIFCKYPSLQLQDLTYSDIHTYVTGKFDQSAAFQRLSSDDPTAVHLLVQEIVQKAAGVFLWVRIVVTSLIQGINNRDDIEILHQRLRLLPSELKPLYDHILNDHIDPLYKPWASKAFQLTRNAREVLSFFDQACFNESEDRQFSLLDFLFAIEENLEIPSVRAFSKEQLVAKCENAAILLNVRCGGLLEIPDLAKSGPKAKIEYMHRTARDFLHSDDYWPHLLANTAKIPFNSYVSLMRSGVLWIARNRQHSESAKTMVALLYAHYADLYAESRPLQMAILDNLDRLRIELQTLVPKENFLHLAVHFGLTGYIEEKLRKMEPNIAEIIAATLWTLLKPWPSGVPPLRNEVRLLLLRYKGGE</sequence>
<feature type="domain" description="Nephrocystin 3-like N-terminal" evidence="2">
    <location>
        <begin position="121"/>
        <end position="303"/>
    </location>
</feature>
<accession>A0A1L7XK17</accession>
<evidence type="ECO:0000256" key="1">
    <source>
        <dbReference type="ARBA" id="ARBA00022737"/>
    </source>
</evidence>
<dbReference type="InterPro" id="IPR056693">
    <property type="entry name" value="DUF7791"/>
</dbReference>
<dbReference type="InterPro" id="IPR027417">
    <property type="entry name" value="P-loop_NTPase"/>
</dbReference>
<dbReference type="EMBL" id="FJOG01000030">
    <property type="protein sequence ID" value="CZR65405.1"/>
    <property type="molecule type" value="Genomic_DNA"/>
</dbReference>
<dbReference type="Pfam" id="PF25053">
    <property type="entry name" value="DUF7791"/>
    <property type="match status" value="1"/>
</dbReference>
<dbReference type="Gene3D" id="3.40.50.300">
    <property type="entry name" value="P-loop containing nucleotide triphosphate hydrolases"/>
    <property type="match status" value="1"/>
</dbReference>
<evidence type="ECO:0000259" key="2">
    <source>
        <dbReference type="Pfam" id="PF24883"/>
    </source>
</evidence>
<keyword evidence="1" id="KW-0677">Repeat</keyword>
<evidence type="ECO:0000259" key="3">
    <source>
        <dbReference type="Pfam" id="PF25053"/>
    </source>
</evidence>
<dbReference type="SUPFAM" id="SSF52540">
    <property type="entry name" value="P-loop containing nucleoside triphosphate hydrolases"/>
    <property type="match status" value="1"/>
</dbReference>
<reference evidence="4 5" key="1">
    <citation type="submission" date="2016-03" db="EMBL/GenBank/DDBJ databases">
        <authorList>
            <person name="Ploux O."/>
        </authorList>
    </citation>
    <scope>NUCLEOTIDE SEQUENCE [LARGE SCALE GENOMIC DNA]</scope>
    <source>
        <strain evidence="4 5">UAMH 11012</strain>
    </source>
</reference>
<dbReference type="PANTHER" id="PTHR10039">
    <property type="entry name" value="AMELOGENIN"/>
    <property type="match status" value="1"/>
</dbReference>
<keyword evidence="5" id="KW-1185">Reference proteome</keyword>
<dbReference type="AlphaFoldDB" id="A0A1L7XK17"/>
<dbReference type="Pfam" id="PF24883">
    <property type="entry name" value="NPHP3_N"/>
    <property type="match status" value="1"/>
</dbReference>